<dbReference type="EMBL" id="CP103300">
    <property type="protein sequence ID" value="UYM13873.1"/>
    <property type="molecule type" value="Genomic_DNA"/>
</dbReference>
<sequence length="395" mass="42786">MVEKPHRLLLVTLLMFPQIVETIYSPVLPDIAAGFGVRVEEAAQTLSVYFLAFAVGVFFWGYLSDRIGRRKAMLYGLIVYGCGALLALFTHRFEWLMLARVVSAFGAAVGSVVTQTILRDCYEGSELAAIFSLMGMGIALSPVIGLASGGLLADRFGYQGVFLVLCLLAILLWLTSLKWLPETHRGQGVRVSSRAVGRRMVLDKRLWASMALVALFNLMVFSYYSLSPFLFESLGYGPTEFGYSGVVLAIGSVAGSLLNKRLLTRLSPDSLVLLAALLAVVGGAGVWCLQDTLMFLLPMVLVMISFGIAIPNIVSQALVDYRQVVGTAGAFFGLGYYLMLGVLLGIAGLVQSIGLVLLVAGLISLILAWRSCKGFQRKFTGSLRERVSGHIMQAE</sequence>
<dbReference type="InterPro" id="IPR020846">
    <property type="entry name" value="MFS_dom"/>
</dbReference>
<dbReference type="InterPro" id="IPR036259">
    <property type="entry name" value="MFS_trans_sf"/>
</dbReference>
<gene>
    <name evidence="8" type="ORF">NX720_13165</name>
</gene>
<dbReference type="PANTHER" id="PTHR43124:SF3">
    <property type="entry name" value="CHLORAMPHENICOL EFFLUX PUMP RV0191"/>
    <property type="match status" value="1"/>
</dbReference>
<evidence type="ECO:0000259" key="7">
    <source>
        <dbReference type="PROSITE" id="PS50850"/>
    </source>
</evidence>
<feature type="transmembrane region" description="Helical" evidence="6">
    <location>
        <begin position="158"/>
        <end position="180"/>
    </location>
</feature>
<dbReference type="SUPFAM" id="SSF103473">
    <property type="entry name" value="MFS general substrate transporter"/>
    <property type="match status" value="1"/>
</dbReference>
<evidence type="ECO:0000256" key="6">
    <source>
        <dbReference type="SAM" id="Phobius"/>
    </source>
</evidence>
<feature type="transmembrane region" description="Helical" evidence="6">
    <location>
        <begin position="352"/>
        <end position="369"/>
    </location>
</feature>
<dbReference type="Proteomes" id="UP001163255">
    <property type="component" value="Chromosome"/>
</dbReference>
<feature type="transmembrane region" description="Helical" evidence="6">
    <location>
        <begin position="72"/>
        <end position="89"/>
    </location>
</feature>
<dbReference type="InterPro" id="IPR011701">
    <property type="entry name" value="MFS"/>
</dbReference>
<evidence type="ECO:0000256" key="3">
    <source>
        <dbReference type="ARBA" id="ARBA00022692"/>
    </source>
</evidence>
<dbReference type="Gene3D" id="1.20.1720.10">
    <property type="entry name" value="Multidrug resistance protein D"/>
    <property type="match status" value="1"/>
</dbReference>
<dbReference type="PANTHER" id="PTHR43124">
    <property type="entry name" value="PURINE EFFLUX PUMP PBUE"/>
    <property type="match status" value="1"/>
</dbReference>
<feature type="transmembrane region" description="Helical" evidence="6">
    <location>
        <begin position="206"/>
        <end position="226"/>
    </location>
</feature>
<dbReference type="Pfam" id="PF07690">
    <property type="entry name" value="MFS_1"/>
    <property type="match status" value="1"/>
</dbReference>
<protein>
    <submittedName>
        <fullName evidence="8">Multidrug effflux MFS transporter</fullName>
    </submittedName>
</protein>
<feature type="transmembrane region" description="Helical" evidence="6">
    <location>
        <begin position="293"/>
        <end position="314"/>
    </location>
</feature>
<dbReference type="PRINTS" id="PR01036">
    <property type="entry name" value="TCRTETB"/>
</dbReference>
<keyword evidence="9" id="KW-1185">Reference proteome</keyword>
<name>A0ABY6GP42_9GAMM</name>
<feature type="transmembrane region" description="Helical" evidence="6">
    <location>
        <begin position="46"/>
        <end position="63"/>
    </location>
</feature>
<dbReference type="PROSITE" id="PS50850">
    <property type="entry name" value="MFS"/>
    <property type="match status" value="1"/>
</dbReference>
<feature type="transmembrane region" description="Helical" evidence="6">
    <location>
        <begin position="326"/>
        <end position="346"/>
    </location>
</feature>
<evidence type="ECO:0000313" key="9">
    <source>
        <dbReference type="Proteomes" id="UP001163255"/>
    </source>
</evidence>
<dbReference type="RefSeq" id="WP_262595293.1">
    <property type="nucleotide sequence ID" value="NZ_CP103300.1"/>
</dbReference>
<comment type="subcellular location">
    <subcellularLocation>
        <location evidence="1">Cell membrane</location>
        <topology evidence="1">Multi-pass membrane protein</topology>
    </subcellularLocation>
</comment>
<dbReference type="InterPro" id="IPR050189">
    <property type="entry name" value="MFS_Efflux_Transporters"/>
</dbReference>
<evidence type="ECO:0000256" key="5">
    <source>
        <dbReference type="ARBA" id="ARBA00023136"/>
    </source>
</evidence>
<feature type="transmembrane region" description="Helical" evidence="6">
    <location>
        <begin position="270"/>
        <end position="287"/>
    </location>
</feature>
<proteinExistence type="predicted"/>
<keyword evidence="3 6" id="KW-0812">Transmembrane</keyword>
<evidence type="ECO:0000313" key="8">
    <source>
        <dbReference type="EMBL" id="UYM13873.1"/>
    </source>
</evidence>
<organism evidence="8 9">
    <name type="scientific">Endozoicomonas euniceicola</name>
    <dbReference type="NCBI Taxonomy" id="1234143"/>
    <lineage>
        <taxon>Bacteria</taxon>
        <taxon>Pseudomonadati</taxon>
        <taxon>Pseudomonadota</taxon>
        <taxon>Gammaproteobacteria</taxon>
        <taxon>Oceanospirillales</taxon>
        <taxon>Endozoicomonadaceae</taxon>
        <taxon>Endozoicomonas</taxon>
    </lineage>
</organism>
<keyword evidence="2" id="KW-1003">Cell membrane</keyword>
<dbReference type="CDD" id="cd17320">
    <property type="entry name" value="MFS_MdfA_MDR_like"/>
    <property type="match status" value="1"/>
</dbReference>
<evidence type="ECO:0000256" key="2">
    <source>
        <dbReference type="ARBA" id="ARBA00022475"/>
    </source>
</evidence>
<keyword evidence="4 6" id="KW-1133">Transmembrane helix</keyword>
<accession>A0ABY6GP42</accession>
<keyword evidence="5 6" id="KW-0472">Membrane</keyword>
<feature type="domain" description="Major facilitator superfamily (MFS) profile" evidence="7">
    <location>
        <begin position="1"/>
        <end position="376"/>
    </location>
</feature>
<evidence type="ECO:0000256" key="1">
    <source>
        <dbReference type="ARBA" id="ARBA00004651"/>
    </source>
</evidence>
<feature type="transmembrane region" description="Helical" evidence="6">
    <location>
        <begin position="95"/>
        <end position="118"/>
    </location>
</feature>
<feature type="transmembrane region" description="Helical" evidence="6">
    <location>
        <begin position="241"/>
        <end position="258"/>
    </location>
</feature>
<evidence type="ECO:0000256" key="4">
    <source>
        <dbReference type="ARBA" id="ARBA00022989"/>
    </source>
</evidence>
<feature type="transmembrane region" description="Helical" evidence="6">
    <location>
        <begin position="130"/>
        <end position="152"/>
    </location>
</feature>
<reference evidence="8" key="1">
    <citation type="submission" date="2022-10" db="EMBL/GenBank/DDBJ databases">
        <title>Completed Genome Sequence of two octocoral isolated bacterium, Endozoicomonas euniceicola EF212T and Endozoicomonas gorgoniicola PS125T.</title>
        <authorList>
            <person name="Chiou Y.-J."/>
            <person name="Chen Y.-H."/>
        </authorList>
    </citation>
    <scope>NUCLEOTIDE SEQUENCE</scope>
    <source>
        <strain evidence="8">EF212</strain>
    </source>
</reference>